<dbReference type="Gene3D" id="3.20.80.10">
    <property type="entry name" value="Regulatory factor, effector binding domain"/>
    <property type="match status" value="1"/>
</dbReference>
<organism evidence="3 4">
    <name type="scientific">Radiobacillus deserti</name>
    <dbReference type="NCBI Taxonomy" id="2594883"/>
    <lineage>
        <taxon>Bacteria</taxon>
        <taxon>Bacillati</taxon>
        <taxon>Bacillota</taxon>
        <taxon>Bacilli</taxon>
        <taxon>Bacillales</taxon>
        <taxon>Bacillaceae</taxon>
        <taxon>Radiobacillus</taxon>
    </lineage>
</organism>
<dbReference type="SUPFAM" id="SSF55136">
    <property type="entry name" value="Probable bacterial effector-binding domain"/>
    <property type="match status" value="1"/>
</dbReference>
<dbReference type="EMBL" id="CP041666">
    <property type="protein sequence ID" value="QDP41887.1"/>
    <property type="molecule type" value="Genomic_DNA"/>
</dbReference>
<dbReference type="InterPro" id="IPR011256">
    <property type="entry name" value="Reg_factor_effector_dom_sf"/>
</dbReference>
<evidence type="ECO:0000259" key="2">
    <source>
        <dbReference type="PROSITE" id="PS50937"/>
    </source>
</evidence>
<dbReference type="RefSeq" id="WP_143896873.1">
    <property type="nucleotide sequence ID" value="NZ_CP041666.1"/>
</dbReference>
<dbReference type="Pfam" id="PF13411">
    <property type="entry name" value="MerR_1"/>
    <property type="match status" value="1"/>
</dbReference>
<dbReference type="InterPro" id="IPR000551">
    <property type="entry name" value="MerR-type_HTH_dom"/>
</dbReference>
<feature type="domain" description="HTH merR-type" evidence="2">
    <location>
        <begin position="1"/>
        <end position="73"/>
    </location>
</feature>
<reference evidence="3 4" key="1">
    <citation type="submission" date="2019-07" db="EMBL/GenBank/DDBJ databases">
        <authorList>
            <person name="Li J."/>
        </authorList>
    </citation>
    <scope>NUCLEOTIDE SEQUENCE [LARGE SCALE GENOMIC DNA]</scope>
    <source>
        <strain evidence="3 4">TKL69</strain>
    </source>
</reference>
<dbReference type="Gene3D" id="1.10.1660.10">
    <property type="match status" value="1"/>
</dbReference>
<dbReference type="InterPro" id="IPR009061">
    <property type="entry name" value="DNA-bd_dom_put_sf"/>
</dbReference>
<dbReference type="CDD" id="cd00592">
    <property type="entry name" value="HTH_MerR-like"/>
    <property type="match status" value="1"/>
</dbReference>
<protein>
    <submittedName>
        <fullName evidence="3">MerR family transcriptional regulator</fullName>
    </submittedName>
</protein>
<keyword evidence="1" id="KW-0238">DNA-binding</keyword>
<dbReference type="PANTHER" id="PTHR30204">
    <property type="entry name" value="REDOX-CYCLING DRUG-SENSING TRANSCRIPTIONAL ACTIVATOR SOXR"/>
    <property type="match status" value="1"/>
</dbReference>
<dbReference type="SMART" id="SM00422">
    <property type="entry name" value="HTH_MERR"/>
    <property type="match status" value="1"/>
</dbReference>
<keyword evidence="4" id="KW-1185">Reference proteome</keyword>
<dbReference type="PANTHER" id="PTHR30204:SF97">
    <property type="entry name" value="MERR FAMILY REGULATORY PROTEIN"/>
    <property type="match status" value="1"/>
</dbReference>
<dbReference type="OrthoDB" id="9773308at2"/>
<gene>
    <name evidence="3" type="ORF">FN924_17935</name>
</gene>
<proteinExistence type="predicted"/>
<evidence type="ECO:0000313" key="4">
    <source>
        <dbReference type="Proteomes" id="UP000315215"/>
    </source>
</evidence>
<dbReference type="KEGG" id="aqt:FN924_17935"/>
<dbReference type="AlphaFoldDB" id="A0A516KKH2"/>
<evidence type="ECO:0000256" key="1">
    <source>
        <dbReference type="ARBA" id="ARBA00023125"/>
    </source>
</evidence>
<dbReference type="SUPFAM" id="SSF46955">
    <property type="entry name" value="Putative DNA-binding domain"/>
    <property type="match status" value="1"/>
</dbReference>
<dbReference type="GO" id="GO:0003677">
    <property type="term" value="F:DNA binding"/>
    <property type="evidence" value="ECO:0007669"/>
    <property type="project" value="UniProtKB-KW"/>
</dbReference>
<dbReference type="PROSITE" id="PS50937">
    <property type="entry name" value="HTH_MERR_2"/>
    <property type="match status" value="1"/>
</dbReference>
<dbReference type="Proteomes" id="UP000315215">
    <property type="component" value="Chromosome"/>
</dbReference>
<evidence type="ECO:0000313" key="3">
    <source>
        <dbReference type="EMBL" id="QDP41887.1"/>
    </source>
</evidence>
<dbReference type="InterPro" id="IPR047057">
    <property type="entry name" value="MerR_fam"/>
</dbReference>
<accession>A0A516KKH2</accession>
<sequence length="259" mass="30817">MSSIMSIQAFAKRTGISKTALRYYEQKNLLTPKRGKENLYRYYEEHQVKLAKWIASLRTANVPINEIQAYLTTNPKEQRDLIKKWERELLKKRKILDVGIKYLQSTKEEQEFYLAKIPAQTIIWFKEEAKIGRFKHAFKKRQKQLNIYGYEVDNAYLAYLSGEDIIQVKVGFTLRSSSLYHLPEDSFVEKKPAQHCVVHPFKKPIADIQEGYEEMMQYVLRNKWYPAGPIYEWYHGEGWTDLDIVMPVFEMKEEEEQNE</sequence>
<name>A0A516KKH2_9BACI</name>
<dbReference type="GO" id="GO:0003700">
    <property type="term" value="F:DNA-binding transcription factor activity"/>
    <property type="evidence" value="ECO:0007669"/>
    <property type="project" value="InterPro"/>
</dbReference>